<dbReference type="Proteomes" id="UP000610846">
    <property type="component" value="Unassembled WGS sequence"/>
</dbReference>
<reference evidence="2" key="2">
    <citation type="submission" date="2020-09" db="EMBL/GenBank/DDBJ databases">
        <authorList>
            <person name="Yu Y."/>
        </authorList>
    </citation>
    <scope>NUCLEOTIDE SEQUENCE</scope>
    <source>
        <strain evidence="2">KCTC 49039</strain>
    </source>
</reference>
<feature type="region of interest" description="Disordered" evidence="1">
    <location>
        <begin position="159"/>
        <end position="182"/>
    </location>
</feature>
<reference evidence="2" key="1">
    <citation type="journal article" date="2018" name="Curr. Microbiol.">
        <title>Cellulosimicrobium arenosum sp. nov., Isolated from Marine Sediment Sand.</title>
        <authorList>
            <person name="Oh M."/>
            <person name="Kim J.H."/>
            <person name="Yoon J.H."/>
            <person name="Schumann P."/>
            <person name="Kim W."/>
        </authorList>
    </citation>
    <scope>NUCLEOTIDE SEQUENCE</scope>
    <source>
        <strain evidence="2">KCTC 49039</strain>
    </source>
</reference>
<organism evidence="2 3">
    <name type="scientific">Cellulosimicrobium arenosum</name>
    <dbReference type="NCBI Taxonomy" id="2708133"/>
    <lineage>
        <taxon>Bacteria</taxon>
        <taxon>Bacillati</taxon>
        <taxon>Actinomycetota</taxon>
        <taxon>Actinomycetes</taxon>
        <taxon>Micrococcales</taxon>
        <taxon>Promicromonosporaceae</taxon>
        <taxon>Cellulosimicrobium</taxon>
    </lineage>
</organism>
<dbReference type="Pfam" id="PF11290">
    <property type="entry name" value="DUF3090"/>
    <property type="match status" value="1"/>
</dbReference>
<dbReference type="InterPro" id="IPR021441">
    <property type="entry name" value="DUF3090"/>
</dbReference>
<gene>
    <name evidence="2" type="ORF">IF651_01620</name>
</gene>
<name>A0A927G6C7_9MICO</name>
<sequence length="182" mass="20054">MPTLVHEFDWPDRVVVGTVGMPGSRTFYLQARSGTRTASVALEKEQSAVLAETIGRLLDELMADPDNRYSIPADVPAELIDDDPLDQPVEEEFRAGSMRLSWDPRTAQVVVEAYPLVEGDEPDQEDDQPEPAEVLVVRMPVGTARAFAQRTRVVVRSGRPLCPRCGQPMDADGHECVLPDDA</sequence>
<evidence type="ECO:0000313" key="2">
    <source>
        <dbReference type="EMBL" id="MBD8077759.1"/>
    </source>
</evidence>
<evidence type="ECO:0000256" key="1">
    <source>
        <dbReference type="SAM" id="MobiDB-lite"/>
    </source>
</evidence>
<keyword evidence="3" id="KW-1185">Reference proteome</keyword>
<proteinExistence type="predicted"/>
<accession>A0A927G6C7</accession>
<dbReference type="EMBL" id="JACYHB010000001">
    <property type="protein sequence ID" value="MBD8077759.1"/>
    <property type="molecule type" value="Genomic_DNA"/>
</dbReference>
<protein>
    <submittedName>
        <fullName evidence="2">DUF3090 domain-containing protein</fullName>
    </submittedName>
</protein>
<dbReference type="NCBIfam" id="TIGR03847">
    <property type="entry name" value="conserved hypothetical protein"/>
    <property type="match status" value="1"/>
</dbReference>
<evidence type="ECO:0000313" key="3">
    <source>
        <dbReference type="Proteomes" id="UP000610846"/>
    </source>
</evidence>
<dbReference type="AlphaFoldDB" id="A0A927G6C7"/>
<dbReference type="RefSeq" id="WP_191827319.1">
    <property type="nucleotide sequence ID" value="NZ_JACYHB010000001.1"/>
</dbReference>
<comment type="caution">
    <text evidence="2">The sequence shown here is derived from an EMBL/GenBank/DDBJ whole genome shotgun (WGS) entry which is preliminary data.</text>
</comment>
<feature type="compositionally biased region" description="Basic and acidic residues" evidence="1">
    <location>
        <begin position="171"/>
        <end position="182"/>
    </location>
</feature>